<organism evidence="1 2">
    <name type="scientific">Astyanax mexicanus</name>
    <name type="common">Blind cave fish</name>
    <name type="synonym">Astyanax fasciatus mexicanus</name>
    <dbReference type="NCBI Taxonomy" id="7994"/>
    <lineage>
        <taxon>Eukaryota</taxon>
        <taxon>Metazoa</taxon>
        <taxon>Chordata</taxon>
        <taxon>Craniata</taxon>
        <taxon>Vertebrata</taxon>
        <taxon>Euteleostomi</taxon>
        <taxon>Actinopterygii</taxon>
        <taxon>Neopterygii</taxon>
        <taxon>Teleostei</taxon>
        <taxon>Ostariophysi</taxon>
        <taxon>Characiformes</taxon>
        <taxon>Characoidei</taxon>
        <taxon>Acestrorhamphidae</taxon>
        <taxon>Acestrorhamphinae</taxon>
        <taxon>Astyanax</taxon>
    </lineage>
</organism>
<sequence length="205" mass="23426">MAAHSYKVPPPFDENKSDYESWKNEIKIWKLVTELDQRKQALAVTLSLTGKARTIALEISAEDLNKDNGLTTLLQKLDTVYLKEEKDRQYDAYTEFDNIRRDSNVTMMDYIVEFERVYNKMSKLKMKLPDAVLAFKLLDTAGLTVKDKQLALTACSDVTFSSMKSALKRIFGDNSPPVRTSQDLLEKRTSQALKVKLLCHLGQTH</sequence>
<comment type="caution">
    <text evidence="1">The sequence shown here is derived from an EMBL/GenBank/DDBJ whole genome shotgun (WGS) entry which is preliminary data.</text>
</comment>
<accession>A0A8T2MMS3</accession>
<protein>
    <recommendedName>
        <fullName evidence="3">Retrotransposon gag domain-containing protein</fullName>
    </recommendedName>
</protein>
<dbReference type="EMBL" id="JAICCE010000001">
    <property type="protein sequence ID" value="KAG9283062.1"/>
    <property type="molecule type" value="Genomic_DNA"/>
</dbReference>
<reference evidence="1 2" key="1">
    <citation type="submission" date="2021-07" db="EMBL/GenBank/DDBJ databases">
        <authorList>
            <person name="Imarazene B."/>
            <person name="Zahm M."/>
            <person name="Klopp C."/>
            <person name="Cabau C."/>
            <person name="Beille S."/>
            <person name="Jouanno E."/>
            <person name="Castinel A."/>
            <person name="Lluch J."/>
            <person name="Gil L."/>
            <person name="Kuchtly C."/>
            <person name="Lopez Roques C."/>
            <person name="Donnadieu C."/>
            <person name="Parrinello H."/>
            <person name="Journot L."/>
            <person name="Du K."/>
            <person name="Schartl M."/>
            <person name="Retaux S."/>
            <person name="Guiguen Y."/>
        </authorList>
    </citation>
    <scope>NUCLEOTIDE SEQUENCE [LARGE SCALE GENOMIC DNA]</scope>
    <source>
        <strain evidence="1">Pach_M1</strain>
        <tissue evidence="1">Testis</tissue>
    </source>
</reference>
<dbReference type="AlphaFoldDB" id="A0A8T2MMS3"/>
<gene>
    <name evidence="1" type="ORF">AMEX_G1791</name>
</gene>
<name>A0A8T2MMS3_ASTMX</name>
<evidence type="ECO:0000313" key="1">
    <source>
        <dbReference type="EMBL" id="KAG9283062.1"/>
    </source>
</evidence>
<evidence type="ECO:0008006" key="3">
    <source>
        <dbReference type="Google" id="ProtNLM"/>
    </source>
</evidence>
<dbReference type="Proteomes" id="UP000752171">
    <property type="component" value="Unassembled WGS sequence"/>
</dbReference>
<proteinExistence type="predicted"/>
<evidence type="ECO:0000313" key="2">
    <source>
        <dbReference type="Proteomes" id="UP000752171"/>
    </source>
</evidence>